<gene>
    <name evidence="2" type="primary">prkrip1</name>
    <name evidence="2" type="ORF">GZH46_00812</name>
</gene>
<proteinExistence type="predicted"/>
<feature type="compositionally biased region" description="Basic residues" evidence="1">
    <location>
        <begin position="109"/>
        <end position="124"/>
    </location>
</feature>
<reference evidence="2 3" key="1">
    <citation type="submission" date="2020-10" db="EMBL/GenBank/DDBJ databases">
        <authorList>
            <person name="Klimov P.B."/>
            <person name="Dyachkov S.M."/>
            <person name="Chetverikov P.E."/>
        </authorList>
    </citation>
    <scope>NUCLEOTIDE SEQUENCE [LARGE SCALE GENOMIC DNA]</scope>
    <source>
        <strain evidence="2">BMOC 18-1129-001#AD2665</strain>
        <tissue evidence="2">Entire mites</tissue>
    </source>
</reference>
<dbReference type="PANTHER" id="PTHR13507:SF0">
    <property type="entry name" value="PRKR-INTERACTING PROTEIN 1"/>
    <property type="match status" value="1"/>
</dbReference>
<feature type="non-terminal residue" evidence="2">
    <location>
        <position position="1"/>
    </location>
</feature>
<feature type="region of interest" description="Disordered" evidence="1">
    <location>
        <begin position="100"/>
        <end position="157"/>
    </location>
</feature>
<dbReference type="Pfam" id="PF06658">
    <property type="entry name" value="DUF1168"/>
    <property type="match status" value="1"/>
</dbReference>
<dbReference type="InterPro" id="IPR009548">
    <property type="entry name" value="Prkrip1"/>
</dbReference>
<dbReference type="PANTHER" id="PTHR13507">
    <property type="entry name" value="PRKR-INTERACTING PROTEIN 1"/>
    <property type="match status" value="1"/>
</dbReference>
<feature type="compositionally biased region" description="Acidic residues" evidence="1">
    <location>
        <begin position="147"/>
        <end position="157"/>
    </location>
</feature>
<comment type="caution">
    <text evidence="2">The sequence shown here is derived from an EMBL/GenBank/DDBJ whole genome shotgun (WGS) entry which is preliminary data.</text>
</comment>
<evidence type="ECO:0000313" key="2">
    <source>
        <dbReference type="EMBL" id="KAG9510637.1"/>
    </source>
</evidence>
<protein>
    <submittedName>
        <fullName evidence="2">PRKR-interacting protein 1-like protein</fullName>
    </submittedName>
</protein>
<dbReference type="EMBL" id="JAIFTH010000106">
    <property type="protein sequence ID" value="KAG9510637.1"/>
    <property type="molecule type" value="Genomic_DNA"/>
</dbReference>
<sequence length="157" mass="18351">MATSKPKEVAYESLRLKIEKFMECPDKAIIIPDGSCNSSKKYEPPEFVRNVMGSSAGAGSGEFHLYRHLRRKEMTRLRTIEIEAKEDDLSQEYKKKIKQNERLAEERTAKRRKKREKAKQRKKKRLEELKSQKSTSNHPTTEFMIDKDDDSSDINDV</sequence>
<evidence type="ECO:0000256" key="1">
    <source>
        <dbReference type="SAM" id="MobiDB-lite"/>
    </source>
</evidence>
<keyword evidence="3" id="KW-1185">Reference proteome</keyword>
<organism evidence="2 3">
    <name type="scientific">Fragariocoptes setiger</name>
    <dbReference type="NCBI Taxonomy" id="1670756"/>
    <lineage>
        <taxon>Eukaryota</taxon>
        <taxon>Metazoa</taxon>
        <taxon>Ecdysozoa</taxon>
        <taxon>Arthropoda</taxon>
        <taxon>Chelicerata</taxon>
        <taxon>Arachnida</taxon>
        <taxon>Acari</taxon>
        <taxon>Acariformes</taxon>
        <taxon>Trombidiformes</taxon>
        <taxon>Prostigmata</taxon>
        <taxon>Eupodina</taxon>
        <taxon>Eriophyoidea</taxon>
        <taxon>Phytoptidae</taxon>
        <taxon>Fragariocoptes</taxon>
    </lineage>
</organism>
<name>A0ABQ7SB76_9ACAR</name>
<dbReference type="Proteomes" id="UP000825002">
    <property type="component" value="Unassembled WGS sequence"/>
</dbReference>
<evidence type="ECO:0000313" key="3">
    <source>
        <dbReference type="Proteomes" id="UP000825002"/>
    </source>
</evidence>
<accession>A0ABQ7SB76</accession>